<dbReference type="SMART" id="SM00530">
    <property type="entry name" value="HTH_XRE"/>
    <property type="match status" value="1"/>
</dbReference>
<dbReference type="SUPFAM" id="SSF47413">
    <property type="entry name" value="lambda repressor-like DNA-binding domains"/>
    <property type="match status" value="1"/>
</dbReference>
<accession>A0A8S5MFM0</accession>
<dbReference type="Gene3D" id="1.10.260.40">
    <property type="entry name" value="lambda repressor-like DNA-binding domains"/>
    <property type="match status" value="1"/>
</dbReference>
<feature type="domain" description="HTH cro/C1-type" evidence="1">
    <location>
        <begin position="12"/>
        <end position="64"/>
    </location>
</feature>
<dbReference type="PROSITE" id="PS50943">
    <property type="entry name" value="HTH_CROC1"/>
    <property type="match status" value="1"/>
</dbReference>
<name>A0A8S5MFM0_9CAUD</name>
<dbReference type="InterPro" id="IPR010982">
    <property type="entry name" value="Lambda_DNA-bd_dom_sf"/>
</dbReference>
<dbReference type="GO" id="GO:0003677">
    <property type="term" value="F:DNA binding"/>
    <property type="evidence" value="ECO:0007669"/>
    <property type="project" value="InterPro"/>
</dbReference>
<organism evidence="2">
    <name type="scientific">Siphoviridae sp. ctLAG1</name>
    <dbReference type="NCBI Taxonomy" id="2826248"/>
    <lineage>
        <taxon>Viruses</taxon>
        <taxon>Duplodnaviria</taxon>
        <taxon>Heunggongvirae</taxon>
        <taxon>Uroviricota</taxon>
        <taxon>Caudoviricetes</taxon>
    </lineage>
</organism>
<protein>
    <submittedName>
        <fullName evidence="2">Repressor protein</fullName>
    </submittedName>
</protein>
<reference evidence="2" key="1">
    <citation type="journal article" date="2021" name="Proc. Natl. Acad. Sci. U.S.A.">
        <title>A Catalog of Tens of Thousands of Viruses from Human Metagenomes Reveals Hidden Associations with Chronic Diseases.</title>
        <authorList>
            <person name="Tisza M.J."/>
            <person name="Buck C.B."/>
        </authorList>
    </citation>
    <scope>NUCLEOTIDE SEQUENCE</scope>
    <source>
        <strain evidence="2">CtLAG1</strain>
    </source>
</reference>
<evidence type="ECO:0000313" key="2">
    <source>
        <dbReference type="EMBL" id="DAD81145.1"/>
    </source>
</evidence>
<dbReference type="EMBL" id="BK014896">
    <property type="protein sequence ID" value="DAD81145.1"/>
    <property type="molecule type" value="Genomic_DNA"/>
</dbReference>
<evidence type="ECO:0000259" key="1">
    <source>
        <dbReference type="PROSITE" id="PS50943"/>
    </source>
</evidence>
<dbReference type="CDD" id="cd00093">
    <property type="entry name" value="HTH_XRE"/>
    <property type="match status" value="1"/>
</dbReference>
<proteinExistence type="predicted"/>
<sequence>MVVSEMSLLDRIKSLASTHQLSLAELERKLDFSNGSLRKWDSSTPSGDKIEKVADYFNVSTDFLLGRTENPSIADDNREYKWQGKILNVEEMASNAMMFGGRELTDEKKKIIQSIIEGYLKEAGD</sequence>
<dbReference type="InterPro" id="IPR001387">
    <property type="entry name" value="Cro/C1-type_HTH"/>
</dbReference>